<feature type="domain" description="Amidase" evidence="2">
    <location>
        <begin position="224"/>
        <end position="465"/>
    </location>
</feature>
<evidence type="ECO:0000313" key="4">
    <source>
        <dbReference type="Proteomes" id="UP000789524"/>
    </source>
</evidence>
<keyword evidence="4" id="KW-1185">Reference proteome</keyword>
<dbReference type="Proteomes" id="UP000789524">
    <property type="component" value="Unassembled WGS sequence"/>
</dbReference>
<dbReference type="AlphaFoldDB" id="A0A8J2QMR2"/>
<dbReference type="InterPro" id="IPR023631">
    <property type="entry name" value="Amidase_dom"/>
</dbReference>
<comment type="caution">
    <text evidence="3">The sequence shown here is derived from an EMBL/GenBank/DDBJ whole genome shotgun (WGS) entry which is preliminary data.</text>
</comment>
<dbReference type="SUPFAM" id="SSF75304">
    <property type="entry name" value="Amidase signature (AS) enzymes"/>
    <property type="match status" value="1"/>
</dbReference>
<dbReference type="InterPro" id="IPR036928">
    <property type="entry name" value="AS_sf"/>
</dbReference>
<reference evidence="3" key="1">
    <citation type="submission" date="2021-09" db="EMBL/GenBank/DDBJ databases">
        <authorList>
            <person name="Martin H S."/>
        </authorList>
    </citation>
    <scope>NUCLEOTIDE SEQUENCE</scope>
</reference>
<evidence type="ECO:0000259" key="2">
    <source>
        <dbReference type="Pfam" id="PF01425"/>
    </source>
</evidence>
<dbReference type="GO" id="GO:0012505">
    <property type="term" value="C:endomembrane system"/>
    <property type="evidence" value="ECO:0007669"/>
    <property type="project" value="TreeGrafter"/>
</dbReference>
<sequence length="486" mass="54270">MSFLKSICIYIRILIDKTIDFIFSLYWEGKKQVIPDLEKRHAFLAESATSLARKIKNKELKSETLIQAMIERMKQVNPLLNAVVADMYDTALEEAKEIDRQIAQGLSEEMANKPFLGVPFTTKESQGLKGMPTTMGLWCRRNDRATEDSEAVIRLKKAGAIALATTNLPELLIWQETRNPVYGQTNNPHHTGRSPGGSSGAEAALSATYATAISLCSFYRTGEEDSMYCLGFISKHVEDLAPLIKIVAGDKAELLKLDRNVDCKDIKFYYLESSNDCHISPIQPEIKDAMHKVIKKLQEDFNTTVEPYHHPGFDSMYSLWAHMMAKEPGDFTTMLVDGKDRVNGFKELGKKMLGMSKFCLFTILRVLEMQVLPAPNKEWAETTINSMKEDLFSKLGSSGVLLLPSSPTAAPYHYSPVLRPYNFSYWGHVNTLKCPATQVPLGRNSAGLPIGIQILAAPYNDALCLSVAKYLEKEFGGAIMACDIKK</sequence>
<proteinExistence type="predicted"/>
<organism evidence="3 4">
    <name type="scientific">Danaus chrysippus</name>
    <name type="common">African queen</name>
    <dbReference type="NCBI Taxonomy" id="151541"/>
    <lineage>
        <taxon>Eukaryota</taxon>
        <taxon>Metazoa</taxon>
        <taxon>Ecdysozoa</taxon>
        <taxon>Arthropoda</taxon>
        <taxon>Hexapoda</taxon>
        <taxon>Insecta</taxon>
        <taxon>Pterygota</taxon>
        <taxon>Neoptera</taxon>
        <taxon>Endopterygota</taxon>
        <taxon>Lepidoptera</taxon>
        <taxon>Glossata</taxon>
        <taxon>Ditrysia</taxon>
        <taxon>Papilionoidea</taxon>
        <taxon>Nymphalidae</taxon>
        <taxon>Danainae</taxon>
        <taxon>Danaini</taxon>
        <taxon>Danaina</taxon>
        <taxon>Danaus</taxon>
        <taxon>Anosia</taxon>
    </lineage>
</organism>
<feature type="region of interest" description="Disordered" evidence="1">
    <location>
        <begin position="182"/>
        <end position="201"/>
    </location>
</feature>
<name>A0A8J2QMR2_9NEOP</name>
<dbReference type="PANTHER" id="PTHR43372:SF1">
    <property type="entry name" value="LD38433P"/>
    <property type="match status" value="1"/>
</dbReference>
<dbReference type="Pfam" id="PF01425">
    <property type="entry name" value="Amidase"/>
    <property type="match status" value="2"/>
</dbReference>
<accession>A0A8J2QMR2</accession>
<evidence type="ECO:0000256" key="1">
    <source>
        <dbReference type="SAM" id="MobiDB-lite"/>
    </source>
</evidence>
<dbReference type="PANTHER" id="PTHR43372">
    <property type="entry name" value="FATTY-ACID AMIDE HYDROLASE"/>
    <property type="match status" value="1"/>
</dbReference>
<protein>
    <submittedName>
        <fullName evidence="3">(African queen) hypothetical protein</fullName>
    </submittedName>
</protein>
<dbReference type="InterPro" id="IPR052739">
    <property type="entry name" value="FAAH2"/>
</dbReference>
<dbReference type="OrthoDB" id="6428749at2759"/>
<evidence type="ECO:0000313" key="3">
    <source>
        <dbReference type="EMBL" id="CAG9564873.1"/>
    </source>
</evidence>
<gene>
    <name evidence="3" type="ORF">DCHRY22_LOCUS5806</name>
</gene>
<dbReference type="Gene3D" id="3.90.1300.10">
    <property type="entry name" value="Amidase signature (AS) domain"/>
    <property type="match status" value="2"/>
</dbReference>
<feature type="domain" description="Amidase" evidence="2">
    <location>
        <begin position="65"/>
        <end position="215"/>
    </location>
</feature>
<dbReference type="EMBL" id="CAKASE010000052">
    <property type="protein sequence ID" value="CAG9564873.1"/>
    <property type="molecule type" value="Genomic_DNA"/>
</dbReference>